<feature type="domain" description="Arb2" evidence="1">
    <location>
        <begin position="71"/>
        <end position="137"/>
    </location>
</feature>
<name>A0ABR2JXT1_9EUKA</name>
<proteinExistence type="predicted"/>
<dbReference type="Proteomes" id="UP001470230">
    <property type="component" value="Unassembled WGS sequence"/>
</dbReference>
<dbReference type="InterPro" id="IPR053858">
    <property type="entry name" value="Arb2_dom"/>
</dbReference>
<dbReference type="InterPro" id="IPR029058">
    <property type="entry name" value="AB_hydrolase_fold"/>
</dbReference>
<comment type="caution">
    <text evidence="2">The sequence shown here is derived from an EMBL/GenBank/DDBJ whole genome shotgun (WGS) entry which is preliminary data.</text>
</comment>
<reference evidence="2 3" key="1">
    <citation type="submission" date="2024-04" db="EMBL/GenBank/DDBJ databases">
        <title>Tritrichomonas musculus Genome.</title>
        <authorList>
            <person name="Alves-Ferreira E."/>
            <person name="Grigg M."/>
            <person name="Lorenzi H."/>
            <person name="Galac M."/>
        </authorList>
    </citation>
    <scope>NUCLEOTIDE SEQUENCE [LARGE SCALE GENOMIC DNA]</scope>
    <source>
        <strain evidence="2 3">EAF2021</strain>
    </source>
</reference>
<protein>
    <recommendedName>
        <fullName evidence="1">Arb2 domain-containing protein</fullName>
    </recommendedName>
</protein>
<keyword evidence="3" id="KW-1185">Reference proteome</keyword>
<evidence type="ECO:0000313" key="3">
    <source>
        <dbReference type="Proteomes" id="UP001470230"/>
    </source>
</evidence>
<sequence length="282" mass="31691">MILHPVENSWYDIGTKRTFSFDTSGMFVDKYGKTPQIGFNNDYKFGDWLHSYVQQRLITEGLLVKMVGKCSPIFYSPKAFDSPKKLLLLICGSGRILAGLWSVGVCAYRGLDAGSVLPCLTEAKKRDMEVIIFNPNHPNSSSNHTSEIFRQLIVPSNPDRVWILAHSMGGDSTCNIIAENPQFCIQHVEAFALTDGCEKRVRAEGFRIGKWCLLKGVNWVRSEAEVNKTLGEGDATIHRSAQTSDHPLTTFMAFRYIWEFFDENGANDVKSPQLPENFIGVE</sequence>
<dbReference type="PANTHER" id="PTHR21357:SF4">
    <property type="entry name" value="FAM172 FAMILY PROTEIN HOMOLOG CG10038"/>
    <property type="match status" value="1"/>
</dbReference>
<accession>A0ABR2JXT1</accession>
<dbReference type="InterPro" id="IPR048263">
    <property type="entry name" value="Arb2"/>
</dbReference>
<organism evidence="2 3">
    <name type="scientific">Tritrichomonas musculus</name>
    <dbReference type="NCBI Taxonomy" id="1915356"/>
    <lineage>
        <taxon>Eukaryota</taxon>
        <taxon>Metamonada</taxon>
        <taxon>Parabasalia</taxon>
        <taxon>Tritrichomonadida</taxon>
        <taxon>Tritrichomonadidae</taxon>
        <taxon>Tritrichomonas</taxon>
    </lineage>
</organism>
<gene>
    <name evidence="2" type="ORF">M9Y10_042776</name>
</gene>
<dbReference type="SUPFAM" id="SSF53474">
    <property type="entry name" value="alpha/beta-Hydrolases"/>
    <property type="match status" value="1"/>
</dbReference>
<evidence type="ECO:0000259" key="1">
    <source>
        <dbReference type="Pfam" id="PF22749"/>
    </source>
</evidence>
<dbReference type="PANTHER" id="PTHR21357">
    <property type="entry name" value="FAM172 FAMILY PROTEIN HOMOLOG CG10038"/>
    <property type="match status" value="1"/>
</dbReference>
<dbReference type="EMBL" id="JAPFFF010000008">
    <property type="protein sequence ID" value="KAK8883679.1"/>
    <property type="molecule type" value="Genomic_DNA"/>
</dbReference>
<dbReference type="Pfam" id="PF22749">
    <property type="entry name" value="Arb2"/>
    <property type="match status" value="1"/>
</dbReference>
<evidence type="ECO:0000313" key="2">
    <source>
        <dbReference type="EMBL" id="KAK8883679.1"/>
    </source>
</evidence>